<evidence type="ECO:0000256" key="9">
    <source>
        <dbReference type="ARBA" id="ARBA00023136"/>
    </source>
</evidence>
<feature type="compositionally biased region" description="Basic and acidic residues" evidence="16">
    <location>
        <begin position="3258"/>
        <end position="3268"/>
    </location>
</feature>
<keyword evidence="11" id="KW-0458">Lysosome</keyword>
<feature type="compositionally biased region" description="Acidic residues" evidence="16">
    <location>
        <begin position="3309"/>
        <end position="3324"/>
    </location>
</feature>
<feature type="compositionally biased region" description="Low complexity" evidence="16">
    <location>
        <begin position="3918"/>
        <end position="3927"/>
    </location>
</feature>
<dbReference type="InterPro" id="IPR036770">
    <property type="entry name" value="Ankyrin_rpt-contain_sf"/>
</dbReference>
<evidence type="ECO:0000256" key="12">
    <source>
        <dbReference type="ARBA" id="ARBA00023257"/>
    </source>
</evidence>
<dbReference type="FunFam" id="2.60.220.30:FF:000005">
    <property type="entry name" value="Ankyrin-2 isoform 2"/>
    <property type="match status" value="1"/>
</dbReference>
<keyword evidence="9" id="KW-0472">Membrane</keyword>
<keyword evidence="6" id="KW-0677">Repeat</keyword>
<feature type="region of interest" description="Disordered" evidence="16">
    <location>
        <begin position="1720"/>
        <end position="1747"/>
    </location>
</feature>
<dbReference type="Proteomes" id="UP000515161">
    <property type="component" value="Unplaced"/>
</dbReference>
<feature type="compositionally biased region" description="Polar residues" evidence="16">
    <location>
        <begin position="2997"/>
        <end position="3018"/>
    </location>
</feature>
<dbReference type="PROSITE" id="PS51145">
    <property type="entry name" value="ZU5"/>
    <property type="match status" value="2"/>
</dbReference>
<feature type="region of interest" description="Disordered" evidence="16">
    <location>
        <begin position="3547"/>
        <end position="3616"/>
    </location>
</feature>
<keyword evidence="7" id="KW-0770">Synapse</keyword>
<feature type="region of interest" description="Disordered" evidence="16">
    <location>
        <begin position="1785"/>
        <end position="1852"/>
    </location>
</feature>
<feature type="compositionally biased region" description="Basic and acidic residues" evidence="16">
    <location>
        <begin position="2574"/>
        <end position="2584"/>
    </location>
</feature>
<evidence type="ECO:0000256" key="16">
    <source>
        <dbReference type="SAM" id="MobiDB-lite"/>
    </source>
</evidence>
<dbReference type="SMART" id="SM00248">
    <property type="entry name" value="ANK"/>
    <property type="match status" value="22"/>
</dbReference>
<feature type="repeat" description="ANK" evidence="15">
    <location>
        <begin position="705"/>
        <end position="737"/>
    </location>
</feature>
<feature type="repeat" description="ANK" evidence="15">
    <location>
        <begin position="573"/>
        <end position="605"/>
    </location>
</feature>
<dbReference type="PROSITE" id="PS50017">
    <property type="entry name" value="DEATH_DOMAIN"/>
    <property type="match status" value="1"/>
</dbReference>
<feature type="region of interest" description="Disordered" evidence="16">
    <location>
        <begin position="2652"/>
        <end position="2817"/>
    </location>
</feature>
<dbReference type="PROSITE" id="PS50088">
    <property type="entry name" value="ANK_REPEAT"/>
    <property type="match status" value="21"/>
</dbReference>
<dbReference type="InterPro" id="IPR000906">
    <property type="entry name" value="ZU5_dom"/>
</dbReference>
<feature type="repeat" description="ANK" evidence="15">
    <location>
        <begin position="173"/>
        <end position="196"/>
    </location>
</feature>
<dbReference type="FunFam" id="1.25.40.20:FF:000002">
    <property type="entry name" value="Ankyrin-2 isoform 2"/>
    <property type="match status" value="1"/>
</dbReference>
<organism evidence="19 20">
    <name type="scientific">Gymnodraco acuticeps</name>
    <name type="common">Antarctic dragonfish</name>
    <dbReference type="NCBI Taxonomy" id="8218"/>
    <lineage>
        <taxon>Eukaryota</taxon>
        <taxon>Metazoa</taxon>
        <taxon>Chordata</taxon>
        <taxon>Craniata</taxon>
        <taxon>Vertebrata</taxon>
        <taxon>Euteleostomi</taxon>
        <taxon>Actinopterygii</taxon>
        <taxon>Neopterygii</taxon>
        <taxon>Teleostei</taxon>
        <taxon>Neoteleostei</taxon>
        <taxon>Acanthomorphata</taxon>
        <taxon>Eupercaria</taxon>
        <taxon>Perciformes</taxon>
        <taxon>Notothenioidei</taxon>
        <taxon>Bathydraconidae</taxon>
        <taxon>Gymnodraco</taxon>
    </lineage>
</organism>
<keyword evidence="12" id="KW-0628">Postsynaptic cell membrane</keyword>
<feature type="repeat" description="ANK" evidence="15">
    <location>
        <begin position="606"/>
        <end position="638"/>
    </location>
</feature>
<dbReference type="SMART" id="SM00005">
    <property type="entry name" value="DEATH"/>
    <property type="match status" value="1"/>
</dbReference>
<evidence type="ECO:0000256" key="7">
    <source>
        <dbReference type="ARBA" id="ARBA00023018"/>
    </source>
</evidence>
<feature type="compositionally biased region" description="Low complexity" evidence="16">
    <location>
        <begin position="3364"/>
        <end position="3383"/>
    </location>
</feature>
<feature type="compositionally biased region" description="Basic and acidic residues" evidence="16">
    <location>
        <begin position="2701"/>
        <end position="2726"/>
    </location>
</feature>
<feature type="compositionally biased region" description="Basic and acidic residues" evidence="16">
    <location>
        <begin position="2652"/>
        <end position="2688"/>
    </location>
</feature>
<feature type="repeat" description="ANK" evidence="15">
    <location>
        <begin position="408"/>
        <end position="440"/>
    </location>
</feature>
<dbReference type="CDD" id="cd08803">
    <property type="entry name" value="Death_ank3"/>
    <property type="match status" value="1"/>
</dbReference>
<feature type="region of interest" description="Disordered" evidence="16">
    <location>
        <begin position="2851"/>
        <end position="2905"/>
    </location>
</feature>
<evidence type="ECO:0000259" key="17">
    <source>
        <dbReference type="PROSITE" id="PS50017"/>
    </source>
</evidence>
<feature type="repeat" description="ANK" evidence="15">
    <location>
        <begin position="441"/>
        <end position="473"/>
    </location>
</feature>
<evidence type="ECO:0000256" key="4">
    <source>
        <dbReference type="ARBA" id="ARBA00022490"/>
    </source>
</evidence>
<dbReference type="FunFam" id="1.10.533.10:FF:000002">
    <property type="entry name" value="Ankyrin-3 isoform 2"/>
    <property type="match status" value="1"/>
</dbReference>
<protein>
    <submittedName>
        <fullName evidence="20">Ankyrin-3-like isoform X42</fullName>
    </submittedName>
</protein>
<dbReference type="GO" id="GO:0005856">
    <property type="term" value="C:cytoskeleton"/>
    <property type="evidence" value="ECO:0007669"/>
    <property type="project" value="UniProtKB-SubCell"/>
</dbReference>
<feature type="compositionally biased region" description="Low complexity" evidence="16">
    <location>
        <begin position="2734"/>
        <end position="2745"/>
    </location>
</feature>
<evidence type="ECO:0000256" key="10">
    <source>
        <dbReference type="ARBA" id="ARBA00023212"/>
    </source>
</evidence>
<evidence type="ECO:0000256" key="15">
    <source>
        <dbReference type="PROSITE-ProRule" id="PRU00023"/>
    </source>
</evidence>
<feature type="compositionally biased region" description="Polar residues" evidence="16">
    <location>
        <begin position="1806"/>
        <end position="1820"/>
    </location>
</feature>
<gene>
    <name evidence="20" type="primary">LOC117547361</name>
</gene>
<feature type="repeat" description="ANK" evidence="15">
    <location>
        <begin position="672"/>
        <end position="704"/>
    </location>
</feature>
<dbReference type="GO" id="GO:0072659">
    <property type="term" value="P:protein localization to plasma membrane"/>
    <property type="evidence" value="ECO:0007669"/>
    <property type="project" value="UniProtKB-ARBA"/>
</dbReference>
<feature type="compositionally biased region" description="Basic and acidic residues" evidence="16">
    <location>
        <begin position="2140"/>
        <end position="2159"/>
    </location>
</feature>
<dbReference type="InterPro" id="IPR051165">
    <property type="entry name" value="Multifunctional_ANK_Repeat"/>
</dbReference>
<dbReference type="InterPro" id="IPR040745">
    <property type="entry name" value="Ankyrin_UPA"/>
</dbReference>
<reference evidence="20" key="1">
    <citation type="submission" date="2025-08" db="UniProtKB">
        <authorList>
            <consortium name="RefSeq"/>
        </authorList>
    </citation>
    <scope>IDENTIFICATION</scope>
</reference>
<feature type="domain" description="ZU5" evidence="18">
    <location>
        <begin position="1030"/>
        <end position="1218"/>
    </location>
</feature>
<dbReference type="Gene3D" id="1.10.533.10">
    <property type="entry name" value="Death Domain, Fas"/>
    <property type="match status" value="1"/>
</dbReference>
<feature type="region of interest" description="Disordered" evidence="16">
    <location>
        <begin position="1"/>
        <end position="35"/>
    </location>
</feature>
<dbReference type="RefSeq" id="XP_034073937.1">
    <property type="nucleotide sequence ID" value="XM_034218046.1"/>
</dbReference>
<feature type="repeat" description="ANK" evidence="15">
    <location>
        <begin position="107"/>
        <end position="139"/>
    </location>
</feature>
<feature type="region of interest" description="Disordered" evidence="16">
    <location>
        <begin position="2139"/>
        <end position="2255"/>
    </location>
</feature>
<keyword evidence="8 15" id="KW-0040">ANK repeat</keyword>
<feature type="compositionally biased region" description="Basic and acidic residues" evidence="16">
    <location>
        <begin position="3810"/>
        <end position="3826"/>
    </location>
</feature>
<feature type="repeat" description="ANK" evidence="15">
    <location>
        <begin position="771"/>
        <end position="803"/>
    </location>
</feature>
<feature type="compositionally biased region" description="Basic and acidic residues" evidence="16">
    <location>
        <begin position="3473"/>
        <end position="3490"/>
    </location>
</feature>
<dbReference type="PRINTS" id="PR01415">
    <property type="entry name" value="ANKYRIN"/>
</dbReference>
<dbReference type="Pfam" id="PF00531">
    <property type="entry name" value="Death"/>
    <property type="match status" value="1"/>
</dbReference>
<feature type="compositionally biased region" description="Polar residues" evidence="16">
    <location>
        <begin position="3117"/>
        <end position="3143"/>
    </location>
</feature>
<feature type="repeat" description="ANK" evidence="15">
    <location>
        <begin position="74"/>
        <end position="106"/>
    </location>
</feature>
<evidence type="ECO:0000256" key="8">
    <source>
        <dbReference type="ARBA" id="ARBA00023043"/>
    </source>
</evidence>
<keyword evidence="19" id="KW-1185">Reference proteome</keyword>
<keyword evidence="4" id="KW-0963">Cytoplasm</keyword>
<feature type="compositionally biased region" description="Low complexity" evidence="16">
    <location>
        <begin position="2764"/>
        <end position="2779"/>
    </location>
</feature>
<dbReference type="PANTHER" id="PTHR24123">
    <property type="entry name" value="ANKYRIN REPEAT-CONTAINING"/>
    <property type="match status" value="1"/>
</dbReference>
<dbReference type="InterPro" id="IPR037971">
    <property type="entry name" value="Ank3_Death"/>
</dbReference>
<feature type="compositionally biased region" description="Polar residues" evidence="16">
    <location>
        <begin position="2896"/>
        <end position="2905"/>
    </location>
</feature>
<feature type="repeat" description="ANK" evidence="15">
    <location>
        <begin position="474"/>
        <end position="506"/>
    </location>
</feature>
<dbReference type="SUPFAM" id="SSF47986">
    <property type="entry name" value="DEATH domain"/>
    <property type="match status" value="1"/>
</dbReference>
<dbReference type="InterPro" id="IPR000488">
    <property type="entry name" value="Death_dom"/>
</dbReference>
<sequence>MAHAASQLKKKADENINAVEDEKEKKKAARKRSRELKKKTDINACYLRSARAGNLEKALDYLKNGVDINICNQNGLNALHLASKEGHVEVVAELIKHGANVDAATKKGNTALHIASLAGQNDVVKELVTHSANVNAQSQNGFTPLYMAAQENHMDVVHYLLDHGSSQSIATEDGFTPLAVALQQGHEQVVSLLLENDTKGKVRLPALHIAARKDDTKAAALLLQNDHNADVESKMMVNRATESGFTPLHIAAHYGNINVATLLMNRGAAVDFKARNDITPLHVASKRGNGNMVRLLLERGSKIDARTKDGLTPLHCGARSGHEQVVEMLLDRGAPILSKTKNGLSPLHMATQGDHLNCVQLLLHHEVPVDDVTNDYLTALHVAAHCGHYKVAKVIVDKKANPNAKALNGFTPLHIACKKNRVKVMELLLKHGASIQAVTESGLTPIHVAAFMGHDNIVHQLINHGASPNTSNVRGETALHMAARAGQSNVVKYLIQNGARVDAKAKDDQTPLHISSRLGKPDIVHQLLTNGAFPDAITSSGYTPLHLAAREGHRDIATALLDQGASLGIITKKGFTPLHVAAKYGKIEVANLLLQKNAPADAAGKSGLTPLHVAAHYDNQKVALLLLNQGASPHAAAKNGYTPLHIAAKKNQMEITTTLLEYGASTNTVTRQGITPLHLASQEGNVDIVTLLLARDAPINMGNKSGLTPLHLAAQEDKVNVAEVLVNQGATLDPETKLGYTPLHVACHYGNVKMVNFLLKNQAKVNAKTKNGYTPLHQASQQGHTHIINLLLHQGASPNELTANGNSALSIARRLGYISVVDTLKVVTEETLTTQTVTEKHKMNVPETMNEVLDMSDDDVCKANVPEMITEDYISDVEEEMDVGNICISYSCDDAMTGDTDKYLAPQDLRELGDDSLPQEGYMGFSVGARSQSLRSFSSDRSNTLNRSSFTRDSMMIEEMLAPGKDMMLCKERSFIVEKRNKHLAVAKDCDNDSLRRYSWTPDAHDNVNIVSLPIHSGFSSPLPQYDSRFLVSFMVDARGGSMRGSRHNGMRIIIPPRKCTAPTRITCRLVKRHKLATPPPMVEGEGLASRLVEVGPAGAQFLGKLHLPRKLPALSEGESLVSPVLQLGPRGTRFVGPVIVEIPHFGSMRGQERELILLRSENGESWKEHVYDYKTDDLRQLLSGMDEELDSPEELERKRICRIITKDFPQYFAVVSRIRQETNQMGPEGGTLCSRSVPLVQASFPEGALTKKIKVGLQAQPAPDDTVKKILGNRATFSPIVTVEPRRRKFHKPITMTIPVPPLSGEGLTNGYKGDCTPCLRLLCSITGGTSPAQWEDITGTTPLTFVNDCVSFTTNVSARFWLADCHQIPETVGLAMQLYRELICVPYMAKFVVFAKTNDPMESRLRCFCMTDDKVDKTLEQQENFEEVARSKDIEVLEGRPIYVDCYGNVAPLTKGGQQLVLNFYAFKENRLPFCVKVRDPSQEPCGRLTFLKECKTIKGLPQTAVCNLNITLPAVKKEMESDAEDETEKPERRHTFASLALRKRYSYLAEPALKTAVEQRSTTARTLPAGYPHKPVFPTRHYPPWSTAPITVPGQTRPVGVGCSLTCTDSPAGSPAASPLKTSWPLSSPSPACAATIRTTLGAPPPPPPTQVKPVDDNVFSSPIRSYRTMPSPIKTVVQLGQYPVQGSASFVSSGSPCKLATDPASIKNLASAYTSRTSPLHSIPNGSVPERSSASLTAPASPKSSYNLYNSNLPFKTALGSTIVTDSSVKSMSGLSSLKTSVDSTLASRGGRTSLSSLSSTGQTTIASSELSTMNGSVSPIKYPSSSSTPSSPSSRNLSERSSSLQERIQATTQAATSGVSAAINEAIDSCSVSGYGTIRSLSTSRRSATASSAYVSLRSVAASSSLAVSSNTLTVPVFSLVIPETPVKPGPGSLKMALPDSSRASSSFSSSLSSCVTGSKIKSQLKSPPFITPPIIHPTGTSNQEILKDVADMKEDLIRMTAILQIDTQTAAKTVQTSQTGTPKETKLEDEEPFTLVEKVKEDLVKVCRLLQKDIKTESRVNAGKDRASEDEWEEFSKDEIEEAQSCALSDNYPPFEENTLLLKPQSISSKDLQLSKVVDYLTNDIGASSLSRMAELKSRHEEEAKREGEEKQKRVLKPSMSIQEHKLKMPPPVSGMLRSPSEKDLSKLSESSYQGSDTILESPEDLSHEQDKSPLSDSGFETRSEKTPSAPQSAESTGPKPLFTDLPIPPSVTETRTEAVHMRGFEQLDDPSGPILIEEAACAFPSLEPDAASMSSMKALQMKIPEENKSVCLKEETHITTTTRMVYHKPQLTDCAEMIEEGMSVRDIMKAFQSGRDPSKDLAGLFEHTASQDSVKGDELTPRFLDRDIKSKPKVERIIEVHIEKGHSTAEPTEVIIRETKKHPELYVYKGDHGIKELTDDYEAQQEEEELTVEESLPSFLDTSRVNTPVSQEEDSRPNSAQLIADDSYKALKLLSQNSIEYCDDELSEIRGESYRFAEKMLLSEKLETSSLSHSDTEDSAIVTDKKRHQVSEESCSRGTESQQHGSPKREFASKSSKDGSPISGTFVQRDEPSQFDKVTVLHYSTEQGSPKHAVWMRFTEDKHDRSRDKLLYEDRVDQTVKEAEEKLSEVSQFFRDKTEKLNDELQSPEKKPVRREPKEPRSWPSSACSTPEKILQKPKAEEGFNKSKLKEPSVGKMFDRTTTTENKSSSLPSSPQKSKLPHSSEDKIKPQTKTSESEPSSPSNVKSTSKVSAVRMKFESEAQKQTQSSPTKVPPPVQPKPSVKKLQDSKLPVYQFFTGGTTSKVCETLEEVTPAMDIEKDTCAATDSKAALKSPTSKAPKQTRDKSPNKNIAEPPLQRQICETESHKATTQGKDISSAVTRDIKESNKSQKVQAAVVHNNTKLLEKNGDATKCQQVTKTESASKEAIAEILRKDTEEILNKNLRKKTESQIPVRLPSTLDNDLTKKQTKPSQIPTLSKSKIQTSPVTTPIKTDENRTFEILDNAPRDSNSNNLSSPRDTLEKVITPPTTTTTKDNFKGIKTLPVYVSVQVGRQAEREAKGALYTVKQKSNLALSPISPDDDTLEQVSFIDSSGKSPLTPETPSSEEVSYDLTTKSPDGFMGFMLGQPSPIMEVSEESEEDNQSKVVFSFKEALQESKTSAHSTQADLANANEQESKDNDNQQEVVDDSNQQETEANGKYDRMTEHEHQEVSKDKGIAYIEFPPPPPLDSSSEKSDGERKGSCASSDTETEMMEVNLQEEHDKHLLTEPIIRIQPPSPVSPGEDDSQSNDKEEDDDGSIFQPIPCKKLSFKGAEDEEKRKEKEKASIPQKNDKNGNNKESNGETNGSNGSNGCKGSNGKGEEYDYEQNGNDQSITDCSIATTAEFSHDTDATEIDSLDGYELQDEDDGLCEQADLHLFGLPDSRRDVWATDTFRSTDRSFPPTKLEVIEEEKTPEECQKDTFKNDSPPNGGSPDGVSKDGVNGQEQNKSDKEGFSDTYFSYKLEEEFNSPFKTVATKGLDFDPWSSKGGEEEVVDMGGTQGSNGEPKPFGLAVDDQSQATTPDTTPARTPTDDSTPTSEPNPFPFHEGKMFEMTRSGAIDMSKRDMVEERLQFFQIGPQSPCERTDLRMAIVADHLGLSWTELAREMDFSVDEINFIRVENPNSLTAQSFMLLKKWVYRDGKNATTDALTAVLTKINRLDIVTLLEGPIFDYGNISGTRCFADDNAVFPDQSDGWRNETSGATAESAAPGLSPGTEDGSPDSLADSLEQPPAKANRQNGGHIDTVRDGKEKEAKRKGSQEDSSTAGPSGGREEGGERSQHKVQGEKARNIPGESVTEEQFTDEDGNLVTRKVIRKVVRRVYNTAERRESEGDIITEDGAGVGGGGDGVATGGADAASSSGSKGGKSKKRGKRSRHANKAEKSGEKTEPGDSANKKQGKKSQS</sequence>
<evidence type="ECO:0000313" key="19">
    <source>
        <dbReference type="Proteomes" id="UP000515161"/>
    </source>
</evidence>
<dbReference type="Pfam" id="PF17809">
    <property type="entry name" value="UPA_2"/>
    <property type="match status" value="1"/>
</dbReference>
<dbReference type="InterPro" id="IPR002110">
    <property type="entry name" value="Ankyrin_rpt"/>
</dbReference>
<feature type="repeat" description="ANK" evidence="15">
    <location>
        <begin position="738"/>
        <end position="770"/>
    </location>
</feature>
<feature type="repeat" description="ANK" evidence="15">
    <location>
        <begin position="639"/>
        <end position="671"/>
    </location>
</feature>
<feature type="compositionally biased region" description="Low complexity" evidence="16">
    <location>
        <begin position="3586"/>
        <end position="3605"/>
    </location>
</feature>
<dbReference type="SMART" id="SM00218">
    <property type="entry name" value="ZU5"/>
    <property type="match status" value="1"/>
</dbReference>
<name>A0A6P8VA86_GYMAC</name>
<feature type="compositionally biased region" description="Polar residues" evidence="16">
    <location>
        <begin position="2233"/>
        <end position="2242"/>
    </location>
</feature>
<feature type="repeat" description="ANK" evidence="15">
    <location>
        <begin position="507"/>
        <end position="539"/>
    </location>
</feature>
<dbReference type="GO" id="GO:0005764">
    <property type="term" value="C:lysosome"/>
    <property type="evidence" value="ECO:0007669"/>
    <property type="project" value="UniProtKB-SubCell"/>
</dbReference>
<dbReference type="GO" id="GO:0007165">
    <property type="term" value="P:signal transduction"/>
    <property type="evidence" value="ECO:0007669"/>
    <property type="project" value="InterPro"/>
</dbReference>
<evidence type="ECO:0000256" key="6">
    <source>
        <dbReference type="ARBA" id="ARBA00022737"/>
    </source>
</evidence>
<dbReference type="SUPFAM" id="SSF48403">
    <property type="entry name" value="Ankyrin repeat"/>
    <property type="match status" value="3"/>
</dbReference>
<feature type="repeat" description="ANK" evidence="15">
    <location>
        <begin position="140"/>
        <end position="172"/>
    </location>
</feature>
<dbReference type="Pfam" id="PF00023">
    <property type="entry name" value="Ank"/>
    <property type="match status" value="2"/>
</dbReference>
<evidence type="ECO:0000256" key="14">
    <source>
        <dbReference type="ARBA" id="ARBA00034100"/>
    </source>
</evidence>
<feature type="compositionally biased region" description="Gly residues" evidence="16">
    <location>
        <begin position="3906"/>
        <end position="3917"/>
    </location>
</feature>
<dbReference type="Gene3D" id="2.60.220.30">
    <property type="match status" value="3"/>
</dbReference>
<feature type="region of interest" description="Disordered" evidence="16">
    <location>
        <begin position="3758"/>
        <end position="3969"/>
    </location>
</feature>
<feature type="compositionally biased region" description="Acidic residues" evidence="16">
    <location>
        <begin position="3862"/>
        <end position="3872"/>
    </location>
</feature>
<dbReference type="GO" id="GO:0030315">
    <property type="term" value="C:T-tubule"/>
    <property type="evidence" value="ECO:0007669"/>
    <property type="project" value="UniProtKB-SubCell"/>
</dbReference>
<feature type="compositionally biased region" description="Basic and acidic residues" evidence="16">
    <location>
        <begin position="3223"/>
        <end position="3243"/>
    </location>
</feature>
<evidence type="ECO:0000256" key="11">
    <source>
        <dbReference type="ARBA" id="ARBA00023228"/>
    </source>
</evidence>
<dbReference type="GeneID" id="117547361"/>
<feature type="compositionally biased region" description="Polar residues" evidence="16">
    <location>
        <begin position="1734"/>
        <end position="1747"/>
    </location>
</feature>
<feature type="compositionally biased region" description="Basic and acidic residues" evidence="16">
    <location>
        <begin position="2211"/>
        <end position="2232"/>
    </location>
</feature>
<feature type="compositionally biased region" description="Polar residues" evidence="16">
    <location>
        <begin position="3209"/>
        <end position="3222"/>
    </location>
</feature>
<feature type="compositionally biased region" description="Polar residues" evidence="16">
    <location>
        <begin position="3034"/>
        <end position="3045"/>
    </location>
</feature>
<dbReference type="GO" id="GO:0045211">
    <property type="term" value="C:postsynaptic membrane"/>
    <property type="evidence" value="ECO:0007669"/>
    <property type="project" value="UniProtKB-SubCell"/>
</dbReference>
<feature type="compositionally biased region" description="Polar residues" evidence="16">
    <location>
        <begin position="2563"/>
        <end position="2572"/>
    </location>
</feature>
<dbReference type="FunFam" id="2.60.220.30:FF:000009">
    <property type="entry name" value="Ankyrin 2, isoform G"/>
    <property type="match status" value="1"/>
</dbReference>
<keyword evidence="10" id="KW-0206">Cytoskeleton</keyword>
<dbReference type="InterPro" id="IPR011029">
    <property type="entry name" value="DEATH-like_dom_sf"/>
</dbReference>
<feature type="repeat" description="ANK" evidence="15">
    <location>
        <begin position="243"/>
        <end position="275"/>
    </location>
</feature>
<feature type="domain" description="ZU5" evidence="18">
    <location>
        <begin position="1220"/>
        <end position="1367"/>
    </location>
</feature>
<evidence type="ECO:0000256" key="3">
    <source>
        <dbReference type="ARBA" id="ARBA00022475"/>
    </source>
</evidence>
<feature type="compositionally biased region" description="Basic and acidic residues" evidence="16">
    <location>
        <begin position="3339"/>
        <end position="3363"/>
    </location>
</feature>
<dbReference type="Pfam" id="PF13637">
    <property type="entry name" value="Ank_4"/>
    <property type="match status" value="3"/>
</dbReference>
<evidence type="ECO:0000313" key="20">
    <source>
        <dbReference type="RefSeq" id="XP_034073937.1"/>
    </source>
</evidence>
<dbReference type="Gene3D" id="1.25.40.20">
    <property type="entry name" value="Ankyrin repeat-containing domain"/>
    <property type="match status" value="3"/>
</dbReference>
<feature type="compositionally biased region" description="Polar residues" evidence="16">
    <location>
        <begin position="3183"/>
        <end position="3200"/>
    </location>
</feature>
<dbReference type="Pfam" id="PF00791">
    <property type="entry name" value="ZU5"/>
    <property type="match status" value="2"/>
</dbReference>
<evidence type="ECO:0000256" key="5">
    <source>
        <dbReference type="ARBA" id="ARBA00022553"/>
    </source>
</evidence>
<feature type="compositionally biased region" description="Low complexity" evidence="16">
    <location>
        <begin position="1792"/>
        <end position="1805"/>
    </location>
</feature>
<evidence type="ECO:0000256" key="13">
    <source>
        <dbReference type="ARBA" id="ARBA00024012"/>
    </source>
</evidence>
<feature type="compositionally biased region" description="Basic and acidic residues" evidence="16">
    <location>
        <begin position="3837"/>
        <end position="3855"/>
    </location>
</feature>
<feature type="compositionally biased region" description="Basic and acidic residues" evidence="16">
    <location>
        <begin position="10"/>
        <end position="25"/>
    </location>
</feature>
<dbReference type="FunFam" id="1.25.40.20:FF:000003">
    <property type="entry name" value="Ankyrin, isoform B"/>
    <property type="match status" value="1"/>
</dbReference>
<accession>A0A6P8VA86</accession>
<dbReference type="Pfam" id="PF12796">
    <property type="entry name" value="Ank_2"/>
    <property type="match status" value="6"/>
</dbReference>
<comment type="subcellular location">
    <subcellularLocation>
        <location evidence="13">Cell membrane</location>
        <location evidence="13">Sarcolemma</location>
        <location evidence="13">T-tubule</location>
    </subcellularLocation>
    <subcellularLocation>
        <location evidence="1">Cytoplasm</location>
        <location evidence="1">Cytoskeleton</location>
    </subcellularLocation>
    <subcellularLocation>
        <location evidence="2">Lysosome</location>
    </subcellularLocation>
    <subcellularLocation>
        <location evidence="14">Postsynaptic cell membrane</location>
    </subcellularLocation>
</comment>
<dbReference type="FunFam" id="2.60.40.2660:FF:000001">
    <property type="entry name" value="Ankyrin-3 isoform 2"/>
    <property type="match status" value="1"/>
</dbReference>
<feature type="region of interest" description="Disordered" evidence="16">
    <location>
        <begin position="2980"/>
        <end position="3057"/>
    </location>
</feature>
<keyword evidence="5" id="KW-0597">Phosphoprotein</keyword>
<dbReference type="PANTHER" id="PTHR24123:SF74">
    <property type="entry name" value="ANKYRIN 3"/>
    <property type="match status" value="1"/>
</dbReference>
<feature type="domain" description="Death" evidence="17">
    <location>
        <begin position="3652"/>
        <end position="3736"/>
    </location>
</feature>
<feature type="repeat" description="ANK" evidence="15">
    <location>
        <begin position="540"/>
        <end position="572"/>
    </location>
</feature>
<dbReference type="Gene3D" id="2.60.40.2660">
    <property type="match status" value="1"/>
</dbReference>
<feature type="region of interest" description="Disordered" evidence="16">
    <location>
        <begin position="3461"/>
        <end position="3521"/>
    </location>
</feature>
<feature type="compositionally biased region" description="Basic residues" evidence="16">
    <location>
        <begin position="3931"/>
        <end position="3943"/>
    </location>
</feature>
<evidence type="ECO:0000256" key="2">
    <source>
        <dbReference type="ARBA" id="ARBA00004371"/>
    </source>
</evidence>
<feature type="repeat" description="ANK" evidence="15">
    <location>
        <begin position="309"/>
        <end position="341"/>
    </location>
</feature>
<keyword evidence="3" id="KW-1003">Cell membrane</keyword>
<evidence type="ECO:0000256" key="1">
    <source>
        <dbReference type="ARBA" id="ARBA00004245"/>
    </source>
</evidence>
<feature type="region of interest" description="Disordered" evidence="16">
    <location>
        <begin position="3117"/>
        <end position="3402"/>
    </location>
</feature>
<dbReference type="FunFam" id="1.25.40.20:FF:000001">
    <property type="entry name" value="Ankyrin-2 isoform 2"/>
    <property type="match status" value="1"/>
</dbReference>
<proteinExistence type="predicted"/>
<feature type="compositionally biased region" description="Basic residues" evidence="16">
    <location>
        <begin position="26"/>
        <end position="35"/>
    </location>
</feature>
<evidence type="ECO:0000259" key="18">
    <source>
        <dbReference type="PROSITE" id="PS51145"/>
    </source>
</evidence>
<feature type="repeat" description="ANK" evidence="15">
    <location>
        <begin position="342"/>
        <end position="374"/>
    </location>
</feature>
<feature type="repeat" description="ANK" evidence="15">
    <location>
        <begin position="375"/>
        <end position="407"/>
    </location>
</feature>
<feature type="repeat" description="ANK" evidence="15">
    <location>
        <begin position="276"/>
        <end position="308"/>
    </location>
</feature>
<dbReference type="PROSITE" id="PS50297">
    <property type="entry name" value="ANK_REP_REGION"/>
    <property type="match status" value="21"/>
</dbReference>
<feature type="compositionally biased region" description="Basic and acidic residues" evidence="16">
    <location>
        <begin position="3944"/>
        <end position="3955"/>
    </location>
</feature>
<dbReference type="FunFam" id="2.60.220.30:FF:000001">
    <property type="entry name" value="Ankyrin-3 isoform 2"/>
    <property type="match status" value="1"/>
</dbReference>
<feature type="compositionally biased region" description="Low complexity" evidence="16">
    <location>
        <begin position="1821"/>
        <end position="1848"/>
    </location>
</feature>
<feature type="region of interest" description="Disordered" evidence="16">
    <location>
        <begin position="2533"/>
        <end position="2600"/>
    </location>
</feature>